<accession>A0ABV9MMU1</accession>
<reference evidence="4" key="1">
    <citation type="journal article" date="2019" name="Int. J. Syst. Evol. Microbiol.">
        <title>The Global Catalogue of Microorganisms (GCM) 10K type strain sequencing project: providing services to taxonomists for standard genome sequencing and annotation.</title>
        <authorList>
            <consortium name="The Broad Institute Genomics Platform"/>
            <consortium name="The Broad Institute Genome Sequencing Center for Infectious Disease"/>
            <person name="Wu L."/>
            <person name="Ma J."/>
        </authorList>
    </citation>
    <scope>NUCLEOTIDE SEQUENCE [LARGE SCALE GENOMIC DNA]</scope>
    <source>
        <strain evidence="4">CGMCC 1.12849</strain>
    </source>
</reference>
<organism evidence="3 4">
    <name type="scientific">Glutamicibacter bergerei</name>
    <dbReference type="NCBI Taxonomy" id="256702"/>
    <lineage>
        <taxon>Bacteria</taxon>
        <taxon>Bacillati</taxon>
        <taxon>Actinomycetota</taxon>
        <taxon>Actinomycetes</taxon>
        <taxon>Micrococcales</taxon>
        <taxon>Micrococcaceae</taxon>
        <taxon>Glutamicibacter</taxon>
    </lineage>
</organism>
<name>A0ABV9MMU1_9MICC</name>
<evidence type="ECO:0000256" key="1">
    <source>
        <dbReference type="ARBA" id="ARBA00006484"/>
    </source>
</evidence>
<dbReference type="InterPro" id="IPR036291">
    <property type="entry name" value="NAD(P)-bd_dom_sf"/>
</dbReference>
<dbReference type="PRINTS" id="PR01397">
    <property type="entry name" value="DHBDHDRGNASE"/>
</dbReference>
<comment type="caution">
    <text evidence="3">The sequence shown here is derived from an EMBL/GenBank/DDBJ whole genome shotgun (WGS) entry which is preliminary data.</text>
</comment>
<evidence type="ECO:0000256" key="2">
    <source>
        <dbReference type="ARBA" id="ARBA00023002"/>
    </source>
</evidence>
<dbReference type="PANTHER" id="PTHR24321:SF13">
    <property type="entry name" value="2,3-DIHYDRO-2,3-DIHYDROXYBENZOATE DEHYDROGENASE"/>
    <property type="match status" value="1"/>
</dbReference>
<dbReference type="RefSeq" id="WP_382412168.1">
    <property type="nucleotide sequence ID" value="NZ_BAAAVQ010000047.1"/>
</dbReference>
<dbReference type="InterPro" id="IPR002347">
    <property type="entry name" value="SDR_fam"/>
</dbReference>
<dbReference type="Proteomes" id="UP001595884">
    <property type="component" value="Unassembled WGS sequence"/>
</dbReference>
<dbReference type="Gene3D" id="3.40.50.720">
    <property type="entry name" value="NAD(P)-binding Rossmann-like Domain"/>
    <property type="match status" value="1"/>
</dbReference>
<dbReference type="InterPro" id="IPR003560">
    <property type="entry name" value="DHB_DH"/>
</dbReference>
<proteinExistence type="inferred from homology"/>
<dbReference type="SUPFAM" id="SSF51735">
    <property type="entry name" value="NAD(P)-binding Rossmann-fold domains"/>
    <property type="match status" value="1"/>
</dbReference>
<keyword evidence="2" id="KW-0560">Oxidoreductase</keyword>
<evidence type="ECO:0000313" key="4">
    <source>
        <dbReference type="Proteomes" id="UP001595884"/>
    </source>
</evidence>
<sequence>MATKLRDSGYSVLATDRTGDDVLRADISSTGGIRELEAAIENRIERGQILEGLVNVAGVLHSGKLFDLQLEQWEHMQSVNTTSVLRITQLVARLMINQRDRDPGNSRSIVTVSSNAGRTPRYAMAGYCASKAAATMLTRCFSLELAAHGIRANVVSPGSTRTAMLIGMNGEAEMERASVAGNPAQFRNGIPLGRIAVPEDIADTVAFLLSGNAKHLTGIELTVDGGATLS</sequence>
<protein>
    <submittedName>
        <fullName evidence="3">SDR family oxidoreductase</fullName>
    </submittedName>
</protein>
<comment type="similarity">
    <text evidence="1">Belongs to the short-chain dehydrogenases/reductases (SDR) family.</text>
</comment>
<dbReference type="InterPro" id="IPR020904">
    <property type="entry name" value="Sc_DH/Rdtase_CS"/>
</dbReference>
<evidence type="ECO:0000313" key="3">
    <source>
        <dbReference type="EMBL" id="MFC4716490.1"/>
    </source>
</evidence>
<gene>
    <name evidence="3" type="ORF">ACFO7V_10105</name>
</gene>
<dbReference type="PROSITE" id="PS00061">
    <property type="entry name" value="ADH_SHORT"/>
    <property type="match status" value="1"/>
</dbReference>
<dbReference type="EMBL" id="JBHSHE010000042">
    <property type="protein sequence ID" value="MFC4716490.1"/>
    <property type="molecule type" value="Genomic_DNA"/>
</dbReference>
<keyword evidence="4" id="KW-1185">Reference proteome</keyword>
<dbReference type="Pfam" id="PF13561">
    <property type="entry name" value="adh_short_C2"/>
    <property type="match status" value="1"/>
</dbReference>
<dbReference type="PANTHER" id="PTHR24321">
    <property type="entry name" value="DEHYDROGENASES, SHORT CHAIN"/>
    <property type="match status" value="1"/>
</dbReference>